<name>A0A5N6H0Y1_ASPFL</name>
<dbReference type="EMBL" id="ML734585">
    <property type="protein sequence ID" value="KAB8247868.1"/>
    <property type="molecule type" value="Genomic_DNA"/>
</dbReference>
<gene>
    <name evidence="3" type="ORF">BDV35DRAFT_184438</name>
</gene>
<keyword evidence="2" id="KW-1133">Transmembrane helix</keyword>
<reference evidence="3" key="1">
    <citation type="submission" date="2019-04" db="EMBL/GenBank/DDBJ databases">
        <title>Friends and foes A comparative genomics study of 23 Aspergillus species from section Flavi.</title>
        <authorList>
            <consortium name="DOE Joint Genome Institute"/>
            <person name="Kjaerbolling I."/>
            <person name="Vesth T."/>
            <person name="Frisvad J.C."/>
            <person name="Nybo J.L."/>
            <person name="Theobald S."/>
            <person name="Kildgaard S."/>
            <person name="Isbrandt T."/>
            <person name="Kuo A."/>
            <person name="Sato A."/>
            <person name="Lyhne E.K."/>
            <person name="Kogle M.E."/>
            <person name="Wiebenga A."/>
            <person name="Kun R.S."/>
            <person name="Lubbers R.J."/>
            <person name="Makela M.R."/>
            <person name="Barry K."/>
            <person name="Chovatia M."/>
            <person name="Clum A."/>
            <person name="Daum C."/>
            <person name="Haridas S."/>
            <person name="He G."/>
            <person name="LaButti K."/>
            <person name="Lipzen A."/>
            <person name="Mondo S."/>
            <person name="Riley R."/>
            <person name="Salamov A."/>
            <person name="Simmons B.A."/>
            <person name="Magnuson J.K."/>
            <person name="Henrissat B."/>
            <person name="Mortensen U.H."/>
            <person name="Larsen T.O."/>
            <person name="Devries R.P."/>
            <person name="Grigoriev I.V."/>
            <person name="Machida M."/>
            <person name="Baker S.E."/>
            <person name="Andersen M.R."/>
        </authorList>
    </citation>
    <scope>NUCLEOTIDE SEQUENCE [LARGE SCALE GENOMIC DNA]</scope>
    <source>
        <strain evidence="3">CBS 121.62</strain>
    </source>
</reference>
<keyword evidence="2" id="KW-0812">Transmembrane</keyword>
<accession>A0A5N6H0Y1</accession>
<keyword evidence="2" id="KW-0472">Membrane</keyword>
<sequence length="96" mass="10844">MYAGLYILHLPRSHDGLLVPGLHRVAVLLAIWVEVMTLVLWAFLAIRTYRDDTGIENKRRRSKKKRIALVEKKTGSGSASTREEAGDSEELIVDLQ</sequence>
<evidence type="ECO:0000256" key="1">
    <source>
        <dbReference type="SAM" id="MobiDB-lite"/>
    </source>
</evidence>
<evidence type="ECO:0000313" key="3">
    <source>
        <dbReference type="EMBL" id="KAB8247868.1"/>
    </source>
</evidence>
<feature type="compositionally biased region" description="Acidic residues" evidence="1">
    <location>
        <begin position="86"/>
        <end position="96"/>
    </location>
</feature>
<feature type="transmembrane region" description="Helical" evidence="2">
    <location>
        <begin position="25"/>
        <end position="46"/>
    </location>
</feature>
<protein>
    <submittedName>
        <fullName evidence="3">Uncharacterized protein</fullName>
    </submittedName>
</protein>
<evidence type="ECO:0000256" key="2">
    <source>
        <dbReference type="SAM" id="Phobius"/>
    </source>
</evidence>
<proteinExistence type="predicted"/>
<organism evidence="3">
    <name type="scientific">Aspergillus flavus</name>
    <dbReference type="NCBI Taxonomy" id="5059"/>
    <lineage>
        <taxon>Eukaryota</taxon>
        <taxon>Fungi</taxon>
        <taxon>Dikarya</taxon>
        <taxon>Ascomycota</taxon>
        <taxon>Pezizomycotina</taxon>
        <taxon>Eurotiomycetes</taxon>
        <taxon>Eurotiomycetidae</taxon>
        <taxon>Eurotiales</taxon>
        <taxon>Aspergillaceae</taxon>
        <taxon>Aspergillus</taxon>
        <taxon>Aspergillus subgen. Circumdati</taxon>
    </lineage>
</organism>
<dbReference type="Proteomes" id="UP000325434">
    <property type="component" value="Unassembled WGS sequence"/>
</dbReference>
<feature type="region of interest" description="Disordered" evidence="1">
    <location>
        <begin position="71"/>
        <end position="96"/>
    </location>
</feature>
<dbReference type="AlphaFoldDB" id="A0A5N6H0Y1"/>